<dbReference type="RefSeq" id="WP_146452501.1">
    <property type="nucleotide sequence ID" value="NZ_SJPS01000007.1"/>
</dbReference>
<comment type="caution">
    <text evidence="2">The sequence shown here is derived from an EMBL/GenBank/DDBJ whole genome shotgun (WGS) entry which is preliminary data.</text>
</comment>
<dbReference type="GO" id="GO:0004553">
    <property type="term" value="F:hydrolase activity, hydrolyzing O-glycosyl compounds"/>
    <property type="evidence" value="ECO:0007669"/>
    <property type="project" value="InterPro"/>
</dbReference>
<keyword evidence="2" id="KW-0167">Capsid protein</keyword>
<keyword evidence="2" id="KW-0946">Virion</keyword>
<dbReference type="NCBIfam" id="NF041940">
    <property type="entry name" value="choice_anch_X"/>
    <property type="match status" value="1"/>
</dbReference>
<dbReference type="Gene3D" id="1.10.1330.10">
    <property type="entry name" value="Dockerin domain"/>
    <property type="match status" value="1"/>
</dbReference>
<dbReference type="InterPro" id="IPR001322">
    <property type="entry name" value="Lamin_tail_dom"/>
</dbReference>
<sequence length="1162" mass="126805">MLLSNNSQKTVRRGRSLAFEPLEARIALDASMLRITEFMASNDGTLDDYDGDSSDWLEIYNAGIDEVDLSGMYLTDKATNLTKWAFPSGETIAGGGYRVVFASNKDTIKPNGELHTNFAMSAGGEYLGLIDVDGTTVIDEFSPEFPAQFTDVSYGVAEIASTTTTLVDSSTEVQTFVPSNGLLGTSWTAVDFLPDAGWTSGSTMGVGYDTNPDYLPLIDTNIGAQMFSENSSAYIRAQFTHSMGNSGKLMLRIKYDDGFVAYLNGQPIISRNAPENPAWNSPALSDRLDSVAVDDEVIDLSAFTSLLVEGSNVLAIHGMNIVNTSSDFLIDATLELTQITFGPDRYFVEPSPGVSNYAASLNTAPFLSELTHGGGIPTDNQDIVVTTKALPQGAAIAEVMLHYRIMFGSEESTAMFDDGLHGDGSADDGVYGASIPHTLSDPGEMVRYYVTAMDTLGESSRFPFFLSSDSTEYAGTVIADPAVTSQLAVYQWFVENPNWFRNGDGTNNYNESAAALFLNGDLYDNVIVNTKGRTSGQHVTPKFEFTAASDKEFVYSTEEESVKKFDLASIYQDPSASRLTLGFEVFREAGSNAPLAFPVHTRLNGQFHRLSIFVERINKPFLERTGLDREGAVYKADGVYAANNTSLLPGADIGTSAGMEKTNRDDIDPSFGDLQDLIAGVSTSNPNRQQYLLDNVDLPELFNTLAIYTITKHYDSATHNYYVYRDSDGDGLWRLIPWDIDLIWDRLYEPVFGRYFSGHPFIGSSSEPSWGSQYWNKLIDAVVDSPLTQELYLRRLRTLMDQILQAPGTPLANRVLENRVDTLVSTLTTEANATIANWGTITDAFSWGNLTSLNQGVNHLKDKFNDRRNYLYSLPIIPSAQPEVSNLTIGDFDADPVSGNQGEEYIEIVNPNNFAVDISGWSLTNAVEHTFVPGSVIPSQGSLYVVRDLIDFRARTTGPSSGQGLVIQGNYKGGLSTTGEVLELRNDSGVLIDTKNIPAYSGDYDGDGDVDGRDFLVWQRSFGTSAVPPGIEADGNHDGNVDGLDFELWSETYGTVAPLTASEPLISLASGSEQQNSQGLFLSKNVWLDLQLQTISLGSSIGKNEPLEDVFEAWEAAPQIAATNSLPMVVRSSQRETLLRESEEPSDDYSLDFDAAFSEFGV</sequence>
<proteinExistence type="predicted"/>
<dbReference type="InterPro" id="IPR014867">
    <property type="entry name" value="Spore_coat_CotH_CotH2/3/7"/>
</dbReference>
<accession>A0A5C6CGA5</accession>
<dbReference type="GO" id="GO:0000272">
    <property type="term" value="P:polysaccharide catabolic process"/>
    <property type="evidence" value="ECO:0007669"/>
    <property type="project" value="InterPro"/>
</dbReference>
<dbReference type="OrthoDB" id="219915at2"/>
<protein>
    <submittedName>
        <fullName evidence="2">Inner spore coat protein H</fullName>
    </submittedName>
</protein>
<dbReference type="PANTHER" id="PTHR40050:SF1">
    <property type="entry name" value="INNER SPORE COAT PROTEIN H"/>
    <property type="match status" value="1"/>
</dbReference>
<dbReference type="Proteomes" id="UP000318437">
    <property type="component" value="Unassembled WGS sequence"/>
</dbReference>
<dbReference type="Pfam" id="PF00404">
    <property type="entry name" value="Dockerin_1"/>
    <property type="match status" value="1"/>
</dbReference>
<evidence type="ECO:0000313" key="3">
    <source>
        <dbReference type="Proteomes" id="UP000318437"/>
    </source>
</evidence>
<dbReference type="InterPro" id="IPR018247">
    <property type="entry name" value="EF_Hand_1_Ca_BS"/>
</dbReference>
<feature type="domain" description="LTD" evidence="1">
    <location>
        <begin position="878"/>
        <end position="1057"/>
    </location>
</feature>
<dbReference type="PROSITE" id="PS51841">
    <property type="entry name" value="LTD"/>
    <property type="match status" value="2"/>
</dbReference>
<feature type="domain" description="LTD" evidence="1">
    <location>
        <begin position="24"/>
        <end position="200"/>
    </location>
</feature>
<dbReference type="InterPro" id="IPR036439">
    <property type="entry name" value="Dockerin_dom_sf"/>
</dbReference>
<dbReference type="PROSITE" id="PS00018">
    <property type="entry name" value="EF_HAND_1"/>
    <property type="match status" value="1"/>
</dbReference>
<name>A0A5C6CGA5_9BACT</name>
<dbReference type="SUPFAM" id="SSF63446">
    <property type="entry name" value="Type I dockerin domain"/>
    <property type="match status" value="1"/>
</dbReference>
<dbReference type="EMBL" id="SJPS01000007">
    <property type="protein sequence ID" value="TWU22757.1"/>
    <property type="molecule type" value="Genomic_DNA"/>
</dbReference>
<dbReference type="Gene3D" id="2.60.120.260">
    <property type="entry name" value="Galactose-binding domain-like"/>
    <property type="match status" value="1"/>
</dbReference>
<dbReference type="InterPro" id="IPR036415">
    <property type="entry name" value="Lamin_tail_dom_sf"/>
</dbReference>
<keyword evidence="3" id="KW-1185">Reference proteome</keyword>
<dbReference type="SUPFAM" id="SSF74853">
    <property type="entry name" value="Lamin A/C globular tail domain"/>
    <property type="match status" value="2"/>
</dbReference>
<gene>
    <name evidence="2" type="primary">cotH</name>
    <name evidence="2" type="ORF">Pla144_42180</name>
</gene>
<evidence type="ECO:0000259" key="1">
    <source>
        <dbReference type="PROSITE" id="PS51841"/>
    </source>
</evidence>
<dbReference type="AlphaFoldDB" id="A0A5C6CGA5"/>
<reference evidence="2 3" key="1">
    <citation type="submission" date="2019-02" db="EMBL/GenBank/DDBJ databases">
        <title>Deep-cultivation of Planctomycetes and their phenomic and genomic characterization uncovers novel biology.</title>
        <authorList>
            <person name="Wiegand S."/>
            <person name="Jogler M."/>
            <person name="Boedeker C."/>
            <person name="Pinto D."/>
            <person name="Vollmers J."/>
            <person name="Rivas-Marin E."/>
            <person name="Kohn T."/>
            <person name="Peeters S.H."/>
            <person name="Heuer A."/>
            <person name="Rast P."/>
            <person name="Oberbeckmann S."/>
            <person name="Bunk B."/>
            <person name="Jeske O."/>
            <person name="Meyerdierks A."/>
            <person name="Storesund J.E."/>
            <person name="Kallscheuer N."/>
            <person name="Luecker S."/>
            <person name="Lage O.M."/>
            <person name="Pohl T."/>
            <person name="Merkel B.J."/>
            <person name="Hornburger P."/>
            <person name="Mueller R.-W."/>
            <person name="Bruemmer F."/>
            <person name="Labrenz M."/>
            <person name="Spormann A.M."/>
            <person name="Op Den Camp H."/>
            <person name="Overmann J."/>
            <person name="Amann R."/>
            <person name="Jetten M.S.M."/>
            <person name="Mascher T."/>
            <person name="Medema M.H."/>
            <person name="Devos D.P."/>
            <person name="Kaster A.-K."/>
            <person name="Ovreas L."/>
            <person name="Rohde M."/>
            <person name="Galperin M.Y."/>
            <person name="Jogler C."/>
        </authorList>
    </citation>
    <scope>NUCLEOTIDE SEQUENCE [LARGE SCALE GENOMIC DNA]</scope>
    <source>
        <strain evidence="2 3">Pla144</strain>
    </source>
</reference>
<dbReference type="Gene3D" id="2.60.40.1260">
    <property type="entry name" value="Lamin Tail domain"/>
    <property type="match status" value="1"/>
</dbReference>
<dbReference type="InterPro" id="IPR002105">
    <property type="entry name" value="Dockerin_1_rpt"/>
</dbReference>
<dbReference type="Pfam" id="PF08757">
    <property type="entry name" value="CotH"/>
    <property type="match status" value="1"/>
</dbReference>
<dbReference type="PANTHER" id="PTHR40050">
    <property type="entry name" value="INNER SPORE COAT PROTEIN H"/>
    <property type="match status" value="1"/>
</dbReference>
<organism evidence="2 3">
    <name type="scientific">Bythopirellula polymerisocia</name>
    <dbReference type="NCBI Taxonomy" id="2528003"/>
    <lineage>
        <taxon>Bacteria</taxon>
        <taxon>Pseudomonadati</taxon>
        <taxon>Planctomycetota</taxon>
        <taxon>Planctomycetia</taxon>
        <taxon>Pirellulales</taxon>
        <taxon>Lacipirellulaceae</taxon>
        <taxon>Bythopirellula</taxon>
    </lineage>
</organism>
<dbReference type="Pfam" id="PF00932">
    <property type="entry name" value="LTD"/>
    <property type="match status" value="2"/>
</dbReference>
<evidence type="ECO:0000313" key="2">
    <source>
        <dbReference type="EMBL" id="TWU22757.1"/>
    </source>
</evidence>